<dbReference type="EMBL" id="UINC01099497">
    <property type="protein sequence ID" value="SVC58816.1"/>
    <property type="molecule type" value="Genomic_DNA"/>
</dbReference>
<proteinExistence type="predicted"/>
<protein>
    <submittedName>
        <fullName evidence="1">Uncharacterized protein</fullName>
    </submittedName>
</protein>
<name>A0A382NCN9_9ZZZZ</name>
<accession>A0A382NCN9</accession>
<feature type="non-terminal residue" evidence="1">
    <location>
        <position position="1"/>
    </location>
</feature>
<sequence>NITTTMRQATITVYVVTHCYLSQKQNLIRGRAGQVFSILLKATV</sequence>
<gene>
    <name evidence="1" type="ORF">METZ01_LOCUS311670</name>
</gene>
<dbReference type="AlphaFoldDB" id="A0A382NCN9"/>
<organism evidence="1">
    <name type="scientific">marine metagenome</name>
    <dbReference type="NCBI Taxonomy" id="408172"/>
    <lineage>
        <taxon>unclassified sequences</taxon>
        <taxon>metagenomes</taxon>
        <taxon>ecological metagenomes</taxon>
    </lineage>
</organism>
<evidence type="ECO:0000313" key="1">
    <source>
        <dbReference type="EMBL" id="SVC58816.1"/>
    </source>
</evidence>
<reference evidence="1" key="1">
    <citation type="submission" date="2018-05" db="EMBL/GenBank/DDBJ databases">
        <authorList>
            <person name="Lanie J.A."/>
            <person name="Ng W.-L."/>
            <person name="Kazmierczak K.M."/>
            <person name="Andrzejewski T.M."/>
            <person name="Davidsen T.M."/>
            <person name="Wayne K.J."/>
            <person name="Tettelin H."/>
            <person name="Glass J.I."/>
            <person name="Rusch D."/>
            <person name="Podicherti R."/>
            <person name="Tsui H.-C.T."/>
            <person name="Winkler M.E."/>
        </authorList>
    </citation>
    <scope>NUCLEOTIDE SEQUENCE</scope>
</reference>